<evidence type="ECO:0000256" key="7">
    <source>
        <dbReference type="ARBA" id="ARBA00022692"/>
    </source>
</evidence>
<keyword evidence="10" id="KW-0406">Ion transport</keyword>
<dbReference type="PANTHER" id="PTHR32024">
    <property type="entry name" value="TRK SYSTEM POTASSIUM UPTAKE PROTEIN TRKG-RELATED"/>
    <property type="match status" value="1"/>
</dbReference>
<evidence type="ECO:0000256" key="11">
    <source>
        <dbReference type="ARBA" id="ARBA00023136"/>
    </source>
</evidence>
<keyword evidence="4" id="KW-1003">Cell membrane</keyword>
<dbReference type="PANTHER" id="PTHR32024:SF2">
    <property type="entry name" value="TRK SYSTEM POTASSIUM UPTAKE PROTEIN TRKG-RELATED"/>
    <property type="match status" value="1"/>
</dbReference>
<feature type="binding site" evidence="12">
    <location>
        <position position="429"/>
    </location>
    <ligand>
        <name>K(+)</name>
        <dbReference type="ChEBI" id="CHEBI:29103"/>
    </ligand>
</feature>
<comment type="similarity">
    <text evidence="2">Belongs to the TrkH potassium transport family.</text>
</comment>
<feature type="transmembrane region" description="Helical" evidence="13">
    <location>
        <begin position="329"/>
        <end position="355"/>
    </location>
</feature>
<evidence type="ECO:0000256" key="10">
    <source>
        <dbReference type="ARBA" id="ARBA00023065"/>
    </source>
</evidence>
<comment type="subcellular location">
    <subcellularLocation>
        <location evidence="1">Cell inner membrane</location>
        <topology evidence="1">Multi-pass membrane protein</topology>
    </subcellularLocation>
</comment>
<feature type="binding site" evidence="12">
    <location>
        <position position="217"/>
    </location>
    <ligand>
        <name>K(+)</name>
        <dbReference type="ChEBI" id="CHEBI:29103"/>
    </ligand>
</feature>
<evidence type="ECO:0000256" key="2">
    <source>
        <dbReference type="ARBA" id="ARBA00009137"/>
    </source>
</evidence>
<feature type="binding site" evidence="12">
    <location>
        <position position="106"/>
    </location>
    <ligand>
        <name>K(+)</name>
        <dbReference type="ChEBI" id="CHEBI:29103"/>
    </ligand>
</feature>
<reference evidence="14" key="1">
    <citation type="submission" date="2019-11" db="EMBL/GenBank/DDBJ databases">
        <authorList>
            <person name="Feng L."/>
        </authorList>
    </citation>
    <scope>NUCLEOTIDE SEQUENCE</scope>
    <source>
        <strain evidence="14">AundefinedLFYP135</strain>
    </source>
</reference>
<dbReference type="AlphaFoldDB" id="A0A6N2TE42"/>
<sequence length="499" mass="54595">MIAYVLSRLLGIECLFMLPAAAISYFQGEGSSVSAFIAAICIMLMAAGLLALFKPRKKAIYAREGFVVVALAWILMSLFGCLPFYISGYIPHFVDAFFEIVSGFTTTGSTILTDVEILPMGLLYWRSFTHWVGGMGVLVFLLAIVPMAKGEGSTIHILKAESPGPVVGKLVPRMHQSAKILYSIYIVMTIVEIILLLLGGMPLFDSVLHSFGTAGTGGFGIKNASLAAYDSYYLQSVITVFMALFGVNFNIFYFLLIKEYSQALHNEELRLYFGIMFASIAAITWNILPTYGGSFRDALHHAAFQVSSVMTTTGYATANFDLWPEFSRLILLLLMFIGASAGSTGGGIKVARLLILIKSAARDIRSLLSPRTVKVAKMDGKVLDDQVIRSVDVYMICYFLIFGFSMLFISVDNFSMTTTISAVASCLNNIGPGLDIVGPVGNFSQFSDFSKLVLTADMLIGRLEIFPILFLFAPSVWRQKQKTAEIAGSYREATSNIDL</sequence>
<feature type="transmembrane region" description="Helical" evidence="13">
    <location>
        <begin position="269"/>
        <end position="288"/>
    </location>
</feature>
<feature type="transmembrane region" description="Helical" evidence="13">
    <location>
        <begin position="9"/>
        <end position="27"/>
    </location>
</feature>
<dbReference type="PIRSF" id="PIRSF006247">
    <property type="entry name" value="TrkH"/>
    <property type="match status" value="1"/>
</dbReference>
<evidence type="ECO:0000256" key="4">
    <source>
        <dbReference type="ARBA" id="ARBA00022475"/>
    </source>
</evidence>
<dbReference type="InterPro" id="IPR003445">
    <property type="entry name" value="Cat_transpt"/>
</dbReference>
<accession>A0A6N2TE42</accession>
<evidence type="ECO:0000256" key="8">
    <source>
        <dbReference type="ARBA" id="ARBA00022958"/>
    </source>
</evidence>
<proteinExistence type="inferred from homology"/>
<feature type="transmembrane region" description="Helical" evidence="13">
    <location>
        <begin position="65"/>
        <end position="86"/>
    </location>
</feature>
<feature type="transmembrane region" description="Helical" evidence="13">
    <location>
        <begin position="128"/>
        <end position="148"/>
    </location>
</feature>
<keyword evidence="5" id="KW-0997">Cell inner membrane</keyword>
<keyword evidence="11 13" id="KW-0472">Membrane</keyword>
<feature type="transmembrane region" description="Helical" evidence="13">
    <location>
        <begin position="232"/>
        <end position="257"/>
    </location>
</feature>
<gene>
    <name evidence="14" type="primary">trkG</name>
    <name evidence="14" type="ORF">AULFYP135_01332</name>
</gene>
<feature type="binding site" evidence="12">
    <location>
        <position position="312"/>
    </location>
    <ligand>
        <name>K(+)</name>
        <dbReference type="ChEBI" id="CHEBI:29103"/>
    </ligand>
</feature>
<feature type="binding site" evidence="12">
    <location>
        <position position="313"/>
    </location>
    <ligand>
        <name>K(+)</name>
        <dbReference type="ChEBI" id="CHEBI:29103"/>
    </ligand>
</feature>
<evidence type="ECO:0000256" key="12">
    <source>
        <dbReference type="PIRSR" id="PIRSR006247-1"/>
    </source>
</evidence>
<keyword evidence="9 13" id="KW-1133">Transmembrane helix</keyword>
<dbReference type="GO" id="GO:0046872">
    <property type="term" value="F:metal ion binding"/>
    <property type="evidence" value="ECO:0007669"/>
    <property type="project" value="UniProtKB-KW"/>
</dbReference>
<feature type="transmembrane region" description="Helical" evidence="13">
    <location>
        <begin position="33"/>
        <end position="53"/>
    </location>
</feature>
<protein>
    <submittedName>
        <fullName evidence="14">Trk system potassium uptake protein TrkG</fullName>
    </submittedName>
</protein>
<dbReference type="GO" id="GO:0005886">
    <property type="term" value="C:plasma membrane"/>
    <property type="evidence" value="ECO:0007669"/>
    <property type="project" value="UniProtKB-SubCell"/>
</dbReference>
<dbReference type="Pfam" id="PF02386">
    <property type="entry name" value="TrkH"/>
    <property type="match status" value="2"/>
</dbReference>
<organism evidence="14">
    <name type="scientific">uncultured Anaerotruncus sp</name>
    <dbReference type="NCBI Taxonomy" id="905011"/>
    <lineage>
        <taxon>Bacteria</taxon>
        <taxon>Bacillati</taxon>
        <taxon>Bacillota</taxon>
        <taxon>Clostridia</taxon>
        <taxon>Eubacteriales</taxon>
        <taxon>Oscillospiraceae</taxon>
        <taxon>Anaerotruncus</taxon>
        <taxon>environmental samples</taxon>
    </lineage>
</organism>
<dbReference type="EMBL" id="CACRSL010000003">
    <property type="protein sequence ID" value="VYT02321.1"/>
    <property type="molecule type" value="Genomic_DNA"/>
</dbReference>
<evidence type="ECO:0000256" key="9">
    <source>
        <dbReference type="ARBA" id="ARBA00022989"/>
    </source>
</evidence>
<feature type="binding site" evidence="12">
    <location>
        <position position="107"/>
    </location>
    <ligand>
        <name>K(+)</name>
        <dbReference type="ChEBI" id="CHEBI:29103"/>
    </ligand>
</feature>
<dbReference type="InterPro" id="IPR004772">
    <property type="entry name" value="TrkH"/>
</dbReference>
<keyword evidence="8 12" id="KW-0630">Potassium</keyword>
<evidence type="ECO:0000256" key="13">
    <source>
        <dbReference type="SAM" id="Phobius"/>
    </source>
</evidence>
<evidence type="ECO:0000256" key="1">
    <source>
        <dbReference type="ARBA" id="ARBA00004429"/>
    </source>
</evidence>
<dbReference type="GO" id="GO:0015379">
    <property type="term" value="F:potassium:chloride symporter activity"/>
    <property type="evidence" value="ECO:0007669"/>
    <property type="project" value="InterPro"/>
</dbReference>
<keyword evidence="3" id="KW-0813">Transport</keyword>
<feature type="transmembrane region" description="Helical" evidence="13">
    <location>
        <begin position="180"/>
        <end position="204"/>
    </location>
</feature>
<keyword evidence="6" id="KW-0633">Potassium transport</keyword>
<evidence type="ECO:0000256" key="5">
    <source>
        <dbReference type="ARBA" id="ARBA00022519"/>
    </source>
</evidence>
<feature type="transmembrane region" description="Helical" evidence="13">
    <location>
        <begin position="452"/>
        <end position="473"/>
    </location>
</feature>
<evidence type="ECO:0000256" key="3">
    <source>
        <dbReference type="ARBA" id="ARBA00022448"/>
    </source>
</evidence>
<evidence type="ECO:0000256" key="6">
    <source>
        <dbReference type="ARBA" id="ARBA00022538"/>
    </source>
</evidence>
<keyword evidence="12" id="KW-0479">Metal-binding</keyword>
<evidence type="ECO:0000313" key="14">
    <source>
        <dbReference type="EMBL" id="VYT02321.1"/>
    </source>
</evidence>
<keyword evidence="7 13" id="KW-0812">Transmembrane</keyword>
<name>A0A6N2TE42_9FIRM</name>
<feature type="transmembrane region" description="Helical" evidence="13">
    <location>
        <begin position="391"/>
        <end position="411"/>
    </location>
</feature>